<evidence type="ECO:0000313" key="14">
    <source>
        <dbReference type="EMBL" id="MBS7526470.1"/>
    </source>
</evidence>
<dbReference type="InterPro" id="IPR012340">
    <property type="entry name" value="NA-bd_OB-fold"/>
</dbReference>
<dbReference type="Gene3D" id="1.10.40.50">
    <property type="entry name" value="Probable gtpase engc, domain 3"/>
    <property type="match status" value="1"/>
</dbReference>
<dbReference type="Proteomes" id="UP000746471">
    <property type="component" value="Unassembled WGS sequence"/>
</dbReference>
<comment type="caution">
    <text evidence="14">The sequence shown here is derived from an EMBL/GenBank/DDBJ whole genome shotgun (WGS) entry which is preliminary data.</text>
</comment>
<feature type="binding site" evidence="10">
    <location>
        <position position="317"/>
    </location>
    <ligand>
        <name>Zn(2+)</name>
        <dbReference type="ChEBI" id="CHEBI:29105"/>
    </ligand>
</feature>
<name>A0ABS5PMQ2_9FIRM</name>
<evidence type="ECO:0000256" key="4">
    <source>
        <dbReference type="ARBA" id="ARBA00022730"/>
    </source>
</evidence>
<feature type="binding site" evidence="10">
    <location>
        <position position="315"/>
    </location>
    <ligand>
        <name>Zn(2+)</name>
        <dbReference type="ChEBI" id="CHEBI:29105"/>
    </ligand>
</feature>
<feature type="binding site" evidence="10">
    <location>
        <position position="323"/>
    </location>
    <ligand>
        <name>Zn(2+)</name>
        <dbReference type="ChEBI" id="CHEBI:29105"/>
    </ligand>
</feature>
<dbReference type="PROSITE" id="PS50936">
    <property type="entry name" value="ENGC_GTPASE"/>
    <property type="match status" value="1"/>
</dbReference>
<evidence type="ECO:0000256" key="8">
    <source>
        <dbReference type="ARBA" id="ARBA00022884"/>
    </source>
</evidence>
<feature type="domain" description="EngC GTPase" evidence="12">
    <location>
        <begin position="138"/>
        <end position="285"/>
    </location>
</feature>
<keyword evidence="9 10" id="KW-0342">GTP-binding</keyword>
<evidence type="ECO:0000256" key="10">
    <source>
        <dbReference type="HAMAP-Rule" id="MF_01820"/>
    </source>
</evidence>
<dbReference type="InterPro" id="IPR027417">
    <property type="entry name" value="P-loop_NTPase"/>
</dbReference>
<keyword evidence="7 10" id="KW-0862">Zinc</keyword>
<dbReference type="Gene3D" id="3.40.50.300">
    <property type="entry name" value="P-loop containing nucleotide triphosphate hydrolases"/>
    <property type="match status" value="1"/>
</dbReference>
<evidence type="ECO:0000256" key="6">
    <source>
        <dbReference type="ARBA" id="ARBA00022801"/>
    </source>
</evidence>
<evidence type="ECO:0000256" key="5">
    <source>
        <dbReference type="ARBA" id="ARBA00022741"/>
    </source>
</evidence>
<dbReference type="PROSITE" id="PS51721">
    <property type="entry name" value="G_CP"/>
    <property type="match status" value="1"/>
</dbReference>
<reference evidence="14 15" key="1">
    <citation type="submission" date="2021-05" db="EMBL/GenBank/DDBJ databases">
        <title>Fusibacter ferrireducens sp. nov., an anaerobic, sulfur- and Fe-reducing bacterium isolated from the mangrove sediment.</title>
        <authorList>
            <person name="Qiu D."/>
        </authorList>
    </citation>
    <scope>NUCLEOTIDE SEQUENCE [LARGE SCALE GENOMIC DNA]</scope>
    <source>
        <strain evidence="14 15">DSM 12116</strain>
    </source>
</reference>
<feature type="binding site" evidence="10">
    <location>
        <begin position="177"/>
        <end position="180"/>
    </location>
    <ligand>
        <name>GTP</name>
        <dbReference type="ChEBI" id="CHEBI:37565"/>
    </ligand>
</feature>
<dbReference type="InterPro" id="IPR030378">
    <property type="entry name" value="G_CP_dom"/>
</dbReference>
<evidence type="ECO:0000259" key="12">
    <source>
        <dbReference type="PROSITE" id="PS50936"/>
    </source>
</evidence>
<sequence length="373" mass="41109">MINNKEHMNRREIEKKELETIKIDGNIGETVQNGAGYSAPETSLQEGRVIYKNRGHYRVQTSDQVFDAVLSGRFKYETVGNIDFPAVGDWVTIFLVDGHCRIESVKPRRSVFVRKQKDTGGKKMAGGVGTTQEQVIAANVDKAIIVTGLDGNYNLKRIERFITLAYNSGAKPIIVMSKRDLCPTPEALIEAVKAVAFGIPVIGYSAVTGEGFEMLSAELEPTDTIVLIGSSGVGKSTLTNKLLSASVQKTGETQLHTAKGKHTTTAAQLLQGVNGLAIIDTPGVREVQLWADEETLDQTFDDIGALTAKCRFNNCTHGNEPGCAVRAAIESGALTEERYAHYLKLQREIAFLNRKKQQLQTMRNRKQKHFKKR</sequence>
<evidence type="ECO:0000256" key="3">
    <source>
        <dbReference type="ARBA" id="ARBA00022723"/>
    </source>
</evidence>
<dbReference type="NCBIfam" id="TIGR00157">
    <property type="entry name" value="ribosome small subunit-dependent GTPase A"/>
    <property type="match status" value="1"/>
</dbReference>
<feature type="binding site" evidence="10">
    <location>
        <begin position="229"/>
        <end position="237"/>
    </location>
    <ligand>
        <name>GTP</name>
        <dbReference type="ChEBI" id="CHEBI:37565"/>
    </ligand>
</feature>
<evidence type="ECO:0000313" key="15">
    <source>
        <dbReference type="Proteomes" id="UP000746471"/>
    </source>
</evidence>
<dbReference type="PANTHER" id="PTHR32120:SF10">
    <property type="entry name" value="SMALL RIBOSOMAL SUBUNIT BIOGENESIS GTPASE RSGA"/>
    <property type="match status" value="1"/>
</dbReference>
<dbReference type="HAMAP" id="MF_01820">
    <property type="entry name" value="GTPase_RsgA"/>
    <property type="match status" value="1"/>
</dbReference>
<keyword evidence="11" id="KW-0175">Coiled coil</keyword>
<evidence type="ECO:0000256" key="9">
    <source>
        <dbReference type="ARBA" id="ARBA00023134"/>
    </source>
</evidence>
<comment type="subcellular location">
    <subcellularLocation>
        <location evidence="10">Cytoplasm</location>
    </subcellularLocation>
</comment>
<keyword evidence="4 10" id="KW-0699">rRNA-binding</keyword>
<keyword evidence="8 10" id="KW-0694">RNA-binding</keyword>
<evidence type="ECO:0000256" key="11">
    <source>
        <dbReference type="SAM" id="Coils"/>
    </source>
</evidence>
<comment type="function">
    <text evidence="10">One of several proteins that assist in the late maturation steps of the functional core of the 30S ribosomal subunit. Helps release RbfA from mature subunits. May play a role in the assembly of ribosomal proteins into the subunit. Circularly permuted GTPase that catalyzes slow GTP hydrolysis, GTPase activity is stimulated by the 30S ribosomal subunit.</text>
</comment>
<proteinExistence type="inferred from homology"/>
<comment type="cofactor">
    <cofactor evidence="10">
        <name>Zn(2+)</name>
        <dbReference type="ChEBI" id="CHEBI:29105"/>
    </cofactor>
    <text evidence="10">Binds 1 zinc ion per subunit.</text>
</comment>
<dbReference type="Pfam" id="PF03193">
    <property type="entry name" value="RsgA_GTPase"/>
    <property type="match status" value="1"/>
</dbReference>
<dbReference type="InterPro" id="IPR004881">
    <property type="entry name" value="Ribosome_biogen_GTPase_RsgA"/>
</dbReference>
<dbReference type="EMBL" id="JAHBCL010000010">
    <property type="protein sequence ID" value="MBS7526470.1"/>
    <property type="molecule type" value="Genomic_DNA"/>
</dbReference>
<keyword evidence="15" id="KW-1185">Reference proteome</keyword>
<dbReference type="SUPFAM" id="SSF52540">
    <property type="entry name" value="P-loop containing nucleoside triphosphate hydrolases"/>
    <property type="match status" value="1"/>
</dbReference>
<evidence type="ECO:0000256" key="7">
    <source>
        <dbReference type="ARBA" id="ARBA00022833"/>
    </source>
</evidence>
<dbReference type="CDD" id="cd01854">
    <property type="entry name" value="YjeQ_EngC"/>
    <property type="match status" value="1"/>
</dbReference>
<dbReference type="EC" id="3.6.1.-" evidence="10"/>
<keyword evidence="6 10" id="KW-0378">Hydrolase</keyword>
<evidence type="ECO:0000256" key="1">
    <source>
        <dbReference type="ARBA" id="ARBA00022490"/>
    </source>
</evidence>
<dbReference type="RefSeq" id="WP_213236328.1">
    <property type="nucleotide sequence ID" value="NZ_JAHBCL010000010.1"/>
</dbReference>
<gene>
    <name evidence="10 14" type="primary">rsgA</name>
    <name evidence="14" type="ORF">KHM83_07250</name>
</gene>
<comment type="similarity">
    <text evidence="10">Belongs to the TRAFAC class YlqF/YawG GTPase family. RsgA subfamily.</text>
</comment>
<dbReference type="Gene3D" id="2.40.50.140">
    <property type="entry name" value="Nucleic acid-binding proteins"/>
    <property type="match status" value="1"/>
</dbReference>
<accession>A0ABS5PMQ2</accession>
<keyword evidence="5 10" id="KW-0547">Nucleotide-binding</keyword>
<feature type="binding site" evidence="10">
    <location>
        <position position="310"/>
    </location>
    <ligand>
        <name>Zn(2+)</name>
        <dbReference type="ChEBI" id="CHEBI:29105"/>
    </ligand>
</feature>
<evidence type="ECO:0000259" key="13">
    <source>
        <dbReference type="PROSITE" id="PS51721"/>
    </source>
</evidence>
<keyword evidence="1 10" id="KW-0963">Cytoplasm</keyword>
<dbReference type="PANTHER" id="PTHR32120">
    <property type="entry name" value="SMALL RIBOSOMAL SUBUNIT BIOGENESIS GTPASE RSGA"/>
    <property type="match status" value="1"/>
</dbReference>
<feature type="coiled-coil region" evidence="11">
    <location>
        <begin position="342"/>
        <end position="372"/>
    </location>
</feature>
<keyword evidence="3 10" id="KW-0479">Metal-binding</keyword>
<dbReference type="InterPro" id="IPR010914">
    <property type="entry name" value="RsgA_GTPase_dom"/>
</dbReference>
<evidence type="ECO:0000256" key="2">
    <source>
        <dbReference type="ARBA" id="ARBA00022517"/>
    </source>
</evidence>
<feature type="domain" description="CP-type G" evidence="13">
    <location>
        <begin position="132"/>
        <end position="287"/>
    </location>
</feature>
<protein>
    <recommendedName>
        <fullName evidence="10">Small ribosomal subunit biogenesis GTPase RsgA</fullName>
        <ecNumber evidence="10">3.6.1.-</ecNumber>
    </recommendedName>
</protein>
<comment type="subunit">
    <text evidence="10">Monomer. Associates with 30S ribosomal subunit, binds 16S rRNA.</text>
</comment>
<keyword evidence="2 10" id="KW-0690">Ribosome biogenesis</keyword>
<organism evidence="14 15">
    <name type="scientific">Fusibacter paucivorans</name>
    <dbReference type="NCBI Taxonomy" id="76009"/>
    <lineage>
        <taxon>Bacteria</taxon>
        <taxon>Bacillati</taxon>
        <taxon>Bacillota</taxon>
        <taxon>Clostridia</taxon>
        <taxon>Eubacteriales</taxon>
        <taxon>Eubacteriales Family XII. Incertae Sedis</taxon>
        <taxon>Fusibacter</taxon>
    </lineage>
</organism>